<organism evidence="2 3">
    <name type="scientific">Bacillus zhangzhouensis</name>
    <dbReference type="NCBI Taxonomy" id="1178540"/>
    <lineage>
        <taxon>Bacteria</taxon>
        <taxon>Bacillati</taxon>
        <taxon>Bacillota</taxon>
        <taxon>Bacilli</taxon>
        <taxon>Bacillales</taxon>
        <taxon>Bacillaceae</taxon>
        <taxon>Bacillus</taxon>
    </lineage>
</organism>
<evidence type="ECO:0008006" key="4">
    <source>
        <dbReference type="Google" id="ProtNLM"/>
    </source>
</evidence>
<accession>A0A081LAB4</accession>
<dbReference type="EMBL" id="JOTP01000012">
    <property type="protein sequence ID" value="KEP26190.1"/>
    <property type="molecule type" value="Genomic_DNA"/>
</dbReference>
<sequence length="87" mass="9527">MIKGKMKKIVGAAVFTGALMFSAIPADAASNLIPIRDKYDGYQYQWNGYNSKGVATVTVFSRDSNGKSYSNTYECVTVISGTCYVYE</sequence>
<name>A0A081LAB4_9BACI</name>
<protein>
    <recommendedName>
        <fullName evidence="4">LacI family transcriptional regulator</fullName>
    </recommendedName>
</protein>
<gene>
    <name evidence="2" type="ORF">BA70_04050</name>
</gene>
<dbReference type="AlphaFoldDB" id="A0A081LAB4"/>
<feature type="signal peptide" evidence="1">
    <location>
        <begin position="1"/>
        <end position="28"/>
    </location>
</feature>
<evidence type="ECO:0000256" key="1">
    <source>
        <dbReference type="SAM" id="SignalP"/>
    </source>
</evidence>
<keyword evidence="3" id="KW-1185">Reference proteome</keyword>
<keyword evidence="1" id="KW-0732">Signal</keyword>
<evidence type="ECO:0000313" key="2">
    <source>
        <dbReference type="EMBL" id="KEP26190.1"/>
    </source>
</evidence>
<feature type="chain" id="PRO_5001759002" description="LacI family transcriptional regulator" evidence="1">
    <location>
        <begin position="29"/>
        <end position="87"/>
    </location>
</feature>
<proteinExistence type="predicted"/>
<dbReference type="Proteomes" id="UP000028091">
    <property type="component" value="Unassembled WGS sequence"/>
</dbReference>
<reference evidence="2 3" key="1">
    <citation type="submission" date="2012-09" db="EMBL/GenBank/DDBJ databases">
        <title>Genome Sequence of Bacillus sp. DW5-4.</title>
        <authorList>
            <person name="Lai Q."/>
            <person name="Liu Y."/>
            <person name="Shao Z."/>
        </authorList>
    </citation>
    <scope>NUCLEOTIDE SEQUENCE [LARGE SCALE GENOMIC DNA]</scope>
    <source>
        <strain evidence="2 3">DW5-4</strain>
    </source>
</reference>
<dbReference type="RefSeq" id="WP_034322350.1">
    <property type="nucleotide sequence ID" value="NZ_JAVIKA010000002.1"/>
</dbReference>
<comment type="caution">
    <text evidence="2">The sequence shown here is derived from an EMBL/GenBank/DDBJ whole genome shotgun (WGS) entry which is preliminary data.</text>
</comment>
<dbReference type="eggNOG" id="ENOG5030DJS">
    <property type="taxonomic scope" value="Bacteria"/>
</dbReference>
<evidence type="ECO:0000313" key="3">
    <source>
        <dbReference type="Proteomes" id="UP000028091"/>
    </source>
</evidence>